<proteinExistence type="predicted"/>
<sequence>MCCSLIEKWVEPPSSGFVTYGDSFWWGFVTLTTVGYGDITPVTPVGRIAAICLMFGGVALLGVLAGTLASFFGLGGQSEPEPLPAVAEAEQG</sequence>
<gene>
    <name evidence="10" type="ORF">UFOPK3992_01539</name>
</gene>
<comment type="subcellular location">
    <subcellularLocation>
        <location evidence="1">Membrane</location>
        <topology evidence="1">Multi-pass membrane protein</topology>
    </subcellularLocation>
</comment>
<dbReference type="GO" id="GO:0005249">
    <property type="term" value="F:voltage-gated potassium channel activity"/>
    <property type="evidence" value="ECO:0007669"/>
    <property type="project" value="InterPro"/>
</dbReference>
<evidence type="ECO:0000256" key="8">
    <source>
        <dbReference type="SAM" id="Phobius"/>
    </source>
</evidence>
<keyword evidence="2" id="KW-0813">Transport</keyword>
<evidence type="ECO:0000256" key="5">
    <source>
        <dbReference type="ARBA" id="ARBA00023065"/>
    </source>
</evidence>
<evidence type="ECO:0000256" key="1">
    <source>
        <dbReference type="ARBA" id="ARBA00004141"/>
    </source>
</evidence>
<dbReference type="PRINTS" id="PR00169">
    <property type="entry name" value="KCHANNEL"/>
</dbReference>
<accession>A0A6J7QJ97</accession>
<keyword evidence="6 8" id="KW-0472">Membrane</keyword>
<dbReference type="Gene3D" id="1.20.5.110">
    <property type="match status" value="1"/>
</dbReference>
<keyword evidence="5" id="KW-0406">Ion transport</keyword>
<feature type="transmembrane region" description="Helical" evidence="8">
    <location>
        <begin position="17"/>
        <end position="36"/>
    </location>
</feature>
<keyword evidence="3 8" id="KW-0812">Transmembrane</keyword>
<evidence type="ECO:0000256" key="4">
    <source>
        <dbReference type="ARBA" id="ARBA00022989"/>
    </source>
</evidence>
<evidence type="ECO:0000256" key="7">
    <source>
        <dbReference type="ARBA" id="ARBA00023303"/>
    </source>
</evidence>
<dbReference type="GO" id="GO:0001508">
    <property type="term" value="P:action potential"/>
    <property type="evidence" value="ECO:0007669"/>
    <property type="project" value="TreeGrafter"/>
</dbReference>
<keyword evidence="7" id="KW-0407">Ion channel</keyword>
<name>A0A6J7QJ97_9ZZZZ</name>
<evidence type="ECO:0000256" key="6">
    <source>
        <dbReference type="ARBA" id="ARBA00023136"/>
    </source>
</evidence>
<feature type="domain" description="Potassium channel" evidence="9">
    <location>
        <begin position="18"/>
        <end position="72"/>
    </location>
</feature>
<evidence type="ECO:0000313" key="10">
    <source>
        <dbReference type="EMBL" id="CAB5017810.1"/>
    </source>
</evidence>
<protein>
    <submittedName>
        <fullName evidence="10">Unannotated protein</fullName>
    </submittedName>
</protein>
<evidence type="ECO:0000256" key="2">
    <source>
        <dbReference type="ARBA" id="ARBA00022448"/>
    </source>
</evidence>
<evidence type="ECO:0000259" key="9">
    <source>
        <dbReference type="Pfam" id="PF07885"/>
    </source>
</evidence>
<dbReference type="Gene3D" id="1.10.287.70">
    <property type="match status" value="1"/>
</dbReference>
<keyword evidence="4 8" id="KW-1133">Transmembrane helix</keyword>
<dbReference type="PANTHER" id="PTHR11537:SF254">
    <property type="entry name" value="POTASSIUM VOLTAGE-GATED CHANNEL PROTEIN SHAB"/>
    <property type="match status" value="1"/>
</dbReference>
<dbReference type="InterPro" id="IPR013099">
    <property type="entry name" value="K_chnl_dom"/>
</dbReference>
<dbReference type="InterPro" id="IPR028325">
    <property type="entry name" value="VG_K_chnl"/>
</dbReference>
<organism evidence="10">
    <name type="scientific">freshwater metagenome</name>
    <dbReference type="NCBI Taxonomy" id="449393"/>
    <lineage>
        <taxon>unclassified sequences</taxon>
        <taxon>metagenomes</taxon>
        <taxon>ecological metagenomes</taxon>
    </lineage>
</organism>
<dbReference type="Pfam" id="PF07885">
    <property type="entry name" value="Ion_trans_2"/>
    <property type="match status" value="1"/>
</dbReference>
<dbReference type="EMBL" id="CAFBOZ010000248">
    <property type="protein sequence ID" value="CAB5017810.1"/>
    <property type="molecule type" value="Genomic_DNA"/>
</dbReference>
<dbReference type="PANTHER" id="PTHR11537">
    <property type="entry name" value="VOLTAGE-GATED POTASSIUM CHANNEL"/>
    <property type="match status" value="1"/>
</dbReference>
<reference evidence="10" key="1">
    <citation type="submission" date="2020-05" db="EMBL/GenBank/DDBJ databases">
        <authorList>
            <person name="Chiriac C."/>
            <person name="Salcher M."/>
            <person name="Ghai R."/>
            <person name="Kavagutti S V."/>
        </authorList>
    </citation>
    <scope>NUCLEOTIDE SEQUENCE</scope>
</reference>
<dbReference type="SUPFAM" id="SSF81324">
    <property type="entry name" value="Voltage-gated potassium channels"/>
    <property type="match status" value="1"/>
</dbReference>
<dbReference type="GO" id="GO:0008076">
    <property type="term" value="C:voltage-gated potassium channel complex"/>
    <property type="evidence" value="ECO:0007669"/>
    <property type="project" value="InterPro"/>
</dbReference>
<dbReference type="AlphaFoldDB" id="A0A6J7QJ97"/>
<evidence type="ECO:0000256" key="3">
    <source>
        <dbReference type="ARBA" id="ARBA00022692"/>
    </source>
</evidence>
<feature type="transmembrane region" description="Helical" evidence="8">
    <location>
        <begin position="48"/>
        <end position="74"/>
    </location>
</feature>